<reference evidence="2 4" key="1">
    <citation type="submission" date="2019-09" db="EMBL/GenBank/DDBJ databases">
        <title>Draft genome sequence assemblies of isolates from the urinary tract.</title>
        <authorList>
            <person name="Mores C.R."/>
            <person name="Putonti C."/>
            <person name="Wolfe A.J."/>
        </authorList>
    </citation>
    <scope>NUCLEOTIDE SEQUENCE [LARGE SCALE GENOMIC DNA]</scope>
    <source>
        <strain evidence="2 4">UMB246</strain>
    </source>
</reference>
<dbReference type="EMBL" id="VYWW01000026">
    <property type="protein sequence ID" value="KAA9321689.1"/>
    <property type="molecule type" value="Genomic_DNA"/>
</dbReference>
<comment type="caution">
    <text evidence="2">The sequence shown here is derived from an EMBL/GenBank/DDBJ whole genome shotgun (WGS) entry which is preliminary data.</text>
</comment>
<dbReference type="InterPro" id="IPR009526">
    <property type="entry name" value="DUF1146"/>
</dbReference>
<keyword evidence="1" id="KW-0472">Membrane</keyword>
<evidence type="ECO:0000313" key="3">
    <source>
        <dbReference type="EMBL" id="MEL0565917.1"/>
    </source>
</evidence>
<dbReference type="OrthoDB" id="2317538at2"/>
<evidence type="ECO:0000313" key="4">
    <source>
        <dbReference type="Proteomes" id="UP000327236"/>
    </source>
</evidence>
<accession>A0A5N1I8Z7</accession>
<name>A0A5N1I8Z7_LACJE</name>
<dbReference type="GeneID" id="31743272"/>
<organism evidence="2 4">
    <name type="scientific">Lactobacillus jensenii</name>
    <dbReference type="NCBI Taxonomy" id="109790"/>
    <lineage>
        <taxon>Bacteria</taxon>
        <taxon>Bacillati</taxon>
        <taxon>Bacillota</taxon>
        <taxon>Bacilli</taxon>
        <taxon>Lactobacillales</taxon>
        <taxon>Lactobacillaceae</taxon>
        <taxon>Lactobacillus</taxon>
    </lineage>
</organism>
<protein>
    <submittedName>
        <fullName evidence="2">DUF1146 domain-containing protein</fullName>
    </submittedName>
</protein>
<dbReference type="KEGG" id="lje:BUE77_06030"/>
<feature type="transmembrane region" description="Helical" evidence="1">
    <location>
        <begin position="46"/>
        <end position="66"/>
    </location>
</feature>
<dbReference type="Proteomes" id="UP000327236">
    <property type="component" value="Unassembled WGS sequence"/>
</dbReference>
<dbReference type="Proteomes" id="UP001385848">
    <property type="component" value="Unassembled WGS sequence"/>
</dbReference>
<sequence length="78" mass="8992">MQQLGLHALLSLFIYFVTTALAFQAIKCLDLSKLFKIKKIFEEQILYIFLALGLGYLVGQFFIAFMDYSLTLTNLFNN</sequence>
<evidence type="ECO:0000313" key="2">
    <source>
        <dbReference type="EMBL" id="KAA9321689.1"/>
    </source>
</evidence>
<evidence type="ECO:0000256" key="1">
    <source>
        <dbReference type="SAM" id="Phobius"/>
    </source>
</evidence>
<gene>
    <name evidence="3" type="ORF">AAC431_08345</name>
    <name evidence="2" type="ORF">F6H94_06100</name>
</gene>
<dbReference type="Pfam" id="PF06612">
    <property type="entry name" value="DUF1146"/>
    <property type="match status" value="1"/>
</dbReference>
<evidence type="ECO:0000313" key="5">
    <source>
        <dbReference type="Proteomes" id="UP001385848"/>
    </source>
</evidence>
<dbReference type="EMBL" id="JBBVUL010000021">
    <property type="protein sequence ID" value="MEL0565917.1"/>
    <property type="molecule type" value="Genomic_DNA"/>
</dbReference>
<keyword evidence="1" id="KW-1133">Transmembrane helix</keyword>
<proteinExistence type="predicted"/>
<keyword evidence="5" id="KW-1185">Reference proteome</keyword>
<reference evidence="3 5" key="2">
    <citation type="submission" date="2024-04" db="EMBL/GenBank/DDBJ databases">
        <title>Three lactobacilli isolated from voided urine samples from females with type 2 diabetes.</title>
        <authorList>
            <person name="Kula A."/>
            <person name="Stegman N."/>
            <person name="Putonti C."/>
        </authorList>
    </citation>
    <scope>NUCLEOTIDE SEQUENCE [LARGE SCALE GENOMIC DNA]</scope>
    <source>
        <strain evidence="3 5">1855</strain>
    </source>
</reference>
<dbReference type="AlphaFoldDB" id="A0A5N1I8Z7"/>
<feature type="transmembrane region" description="Helical" evidence="1">
    <location>
        <begin position="6"/>
        <end position="26"/>
    </location>
</feature>
<keyword evidence="1" id="KW-0812">Transmembrane</keyword>
<dbReference type="RefSeq" id="WP_006584502.1">
    <property type="nucleotide sequence ID" value="NZ_CATOUV010000001.1"/>
</dbReference>